<dbReference type="SUPFAM" id="SSF103473">
    <property type="entry name" value="MFS general substrate transporter"/>
    <property type="match status" value="1"/>
</dbReference>
<sequence>MRQREQAITNVHFWRITISLALASFFVFAGMYAVQPLFPVFVKTFGVSVSASGLSLSLTVAGLIIGLIVLGFLSDRYGRTTFIKLSLAGSAIPFVVMPLFDSFMVLLALRFLQGFALAGLPAAALAYLSEEIDRRRVHVATALYISSNALGGMVGRVVTGYITDHFSWQMAFYVLAGLGIIILAAVILMLPKSRFFEPSRDAFSNDLKWFAYHLKNPSLLLIFGLGIVLQLSFTGMWTYLPFYLEAPPFSLSLEVISYMFLAYGLGVIGSPVAGWLAGHFGLRAVRIAGVFVMAGGMLLTLGPDLWMIATGLCVTCLGFFTAHSLTASSVGEEVSHHKGSASSLYLVSYYIGVSLGSSALGPLWNQIGWTGLIAAIACVPVIYVLFIRFMRQNKRKAS</sequence>
<dbReference type="Proteomes" id="UP000306980">
    <property type="component" value="Unassembled WGS sequence"/>
</dbReference>
<dbReference type="AlphaFoldDB" id="A0A549YEJ2"/>
<dbReference type="EMBL" id="VCIA01000001">
    <property type="protein sequence ID" value="TMN21388.1"/>
    <property type="molecule type" value="Genomic_DNA"/>
</dbReference>
<evidence type="ECO:0000313" key="12">
    <source>
        <dbReference type="Proteomes" id="UP000306980"/>
    </source>
</evidence>
<evidence type="ECO:0000313" key="10">
    <source>
        <dbReference type="EMBL" id="TMN21388.1"/>
    </source>
</evidence>
<dbReference type="OrthoDB" id="63984at2"/>
<keyword evidence="3" id="KW-0813">Transport</keyword>
<feature type="transmembrane region" description="Helical" evidence="8">
    <location>
        <begin position="111"/>
        <end position="129"/>
    </location>
</feature>
<protein>
    <submittedName>
        <fullName evidence="11">MFS transporter</fullName>
    </submittedName>
</protein>
<feature type="transmembrane region" description="Helical" evidence="8">
    <location>
        <begin position="168"/>
        <end position="190"/>
    </location>
</feature>
<evidence type="ECO:0000259" key="9">
    <source>
        <dbReference type="PROSITE" id="PS50850"/>
    </source>
</evidence>
<evidence type="ECO:0000256" key="8">
    <source>
        <dbReference type="SAM" id="Phobius"/>
    </source>
</evidence>
<feature type="transmembrane region" description="Helical" evidence="8">
    <location>
        <begin position="12"/>
        <end position="34"/>
    </location>
</feature>
<evidence type="ECO:0000256" key="3">
    <source>
        <dbReference type="ARBA" id="ARBA00022448"/>
    </source>
</evidence>
<accession>A0A549YEJ2</accession>
<feature type="transmembrane region" description="Helical" evidence="8">
    <location>
        <begin position="85"/>
        <end position="105"/>
    </location>
</feature>
<dbReference type="InterPro" id="IPR036259">
    <property type="entry name" value="MFS_trans_sf"/>
</dbReference>
<feature type="transmembrane region" description="Helical" evidence="8">
    <location>
        <begin position="343"/>
        <end position="361"/>
    </location>
</feature>
<name>A0A549YEJ2_9BACI</name>
<evidence type="ECO:0000313" key="13">
    <source>
        <dbReference type="Proteomes" id="UP000319280"/>
    </source>
</evidence>
<dbReference type="RefSeq" id="WP_138601741.1">
    <property type="nucleotide sequence ID" value="NZ_VCIA01000001.1"/>
</dbReference>
<dbReference type="GO" id="GO:0022857">
    <property type="term" value="F:transmembrane transporter activity"/>
    <property type="evidence" value="ECO:0007669"/>
    <property type="project" value="InterPro"/>
</dbReference>
<evidence type="ECO:0000256" key="6">
    <source>
        <dbReference type="ARBA" id="ARBA00022989"/>
    </source>
</evidence>
<gene>
    <name evidence="10" type="ORF">FFL34_04140</name>
    <name evidence="11" type="ORF">FH966_00225</name>
</gene>
<feature type="transmembrane region" description="Helical" evidence="8">
    <location>
        <begin position="367"/>
        <end position="386"/>
    </location>
</feature>
<dbReference type="CDD" id="cd17324">
    <property type="entry name" value="MFS_NepI_like"/>
    <property type="match status" value="1"/>
</dbReference>
<dbReference type="InterPro" id="IPR011701">
    <property type="entry name" value="MFS"/>
</dbReference>
<keyword evidence="4" id="KW-1003">Cell membrane</keyword>
<evidence type="ECO:0000256" key="2">
    <source>
        <dbReference type="ARBA" id="ARBA00008335"/>
    </source>
</evidence>
<reference evidence="10 12" key="1">
    <citation type="submission" date="2019-05" db="EMBL/GenBank/DDBJ databases">
        <title>Genomic analysis of Lentibacillus sp. NKC220-2.</title>
        <authorList>
            <person name="Oh Y.J."/>
        </authorList>
    </citation>
    <scope>NUCLEOTIDE SEQUENCE [LARGE SCALE GENOMIC DNA]</scope>
    <source>
        <strain evidence="10 12">NKC220-2</strain>
    </source>
</reference>
<keyword evidence="7 8" id="KW-0472">Membrane</keyword>
<evidence type="ECO:0000256" key="1">
    <source>
        <dbReference type="ARBA" id="ARBA00004651"/>
    </source>
</evidence>
<dbReference type="EMBL" id="VJMZ01000001">
    <property type="protein sequence ID" value="TRM10267.1"/>
    <property type="molecule type" value="Genomic_DNA"/>
</dbReference>
<proteinExistence type="inferred from homology"/>
<evidence type="ECO:0000256" key="7">
    <source>
        <dbReference type="ARBA" id="ARBA00023136"/>
    </source>
</evidence>
<dbReference type="PROSITE" id="PS50850">
    <property type="entry name" value="MFS"/>
    <property type="match status" value="1"/>
</dbReference>
<dbReference type="PANTHER" id="PTHR43271:SF1">
    <property type="entry name" value="INNER MEMBRANE TRANSPORT PROTEIN YNFM"/>
    <property type="match status" value="1"/>
</dbReference>
<dbReference type="Proteomes" id="UP000319280">
    <property type="component" value="Unassembled WGS sequence"/>
</dbReference>
<dbReference type="GO" id="GO:0005886">
    <property type="term" value="C:plasma membrane"/>
    <property type="evidence" value="ECO:0007669"/>
    <property type="project" value="UniProtKB-SubCell"/>
</dbReference>
<feature type="transmembrane region" description="Helical" evidence="8">
    <location>
        <begin position="308"/>
        <end position="331"/>
    </location>
</feature>
<comment type="subcellular location">
    <subcellularLocation>
        <location evidence="1">Cell membrane</location>
        <topology evidence="1">Multi-pass membrane protein</topology>
    </subcellularLocation>
</comment>
<comment type="similarity">
    <text evidence="2">Belongs to the major facilitator superfamily.</text>
</comment>
<feature type="transmembrane region" description="Helical" evidence="8">
    <location>
        <begin position="54"/>
        <end position="73"/>
    </location>
</feature>
<evidence type="ECO:0000256" key="4">
    <source>
        <dbReference type="ARBA" id="ARBA00022475"/>
    </source>
</evidence>
<feature type="domain" description="Major facilitator superfamily (MFS) profile" evidence="9">
    <location>
        <begin position="16"/>
        <end position="395"/>
    </location>
</feature>
<dbReference type="InterPro" id="IPR020846">
    <property type="entry name" value="MFS_dom"/>
</dbReference>
<feature type="transmembrane region" description="Helical" evidence="8">
    <location>
        <begin position="284"/>
        <end position="302"/>
    </location>
</feature>
<organism evidence="11 13">
    <name type="scientific">Lentibacillus cibarius</name>
    <dbReference type="NCBI Taxonomy" id="2583219"/>
    <lineage>
        <taxon>Bacteria</taxon>
        <taxon>Bacillati</taxon>
        <taxon>Bacillota</taxon>
        <taxon>Bacilli</taxon>
        <taxon>Bacillales</taxon>
        <taxon>Bacillaceae</taxon>
        <taxon>Lentibacillus</taxon>
    </lineage>
</organism>
<keyword evidence="5 8" id="KW-0812">Transmembrane</keyword>
<evidence type="ECO:0000313" key="11">
    <source>
        <dbReference type="EMBL" id="TRM10267.1"/>
    </source>
</evidence>
<accession>A0A5S3QHR5</accession>
<feature type="transmembrane region" description="Helical" evidence="8">
    <location>
        <begin position="141"/>
        <end position="162"/>
    </location>
</feature>
<dbReference type="Gene3D" id="1.20.1250.20">
    <property type="entry name" value="MFS general substrate transporter like domains"/>
    <property type="match status" value="1"/>
</dbReference>
<dbReference type="Pfam" id="PF07690">
    <property type="entry name" value="MFS_1"/>
    <property type="match status" value="1"/>
</dbReference>
<evidence type="ECO:0000256" key="5">
    <source>
        <dbReference type="ARBA" id="ARBA00022692"/>
    </source>
</evidence>
<dbReference type="PANTHER" id="PTHR43271">
    <property type="entry name" value="BLL2771 PROTEIN"/>
    <property type="match status" value="1"/>
</dbReference>
<reference evidence="11 13" key="2">
    <citation type="submission" date="2019-07" db="EMBL/GenBank/DDBJ databases">
        <title>Genomic analysis of Lentibacillus sp. NKC851-2.</title>
        <authorList>
            <person name="Oh Y.J."/>
        </authorList>
    </citation>
    <scope>NUCLEOTIDE SEQUENCE [LARGE SCALE GENOMIC DNA]</scope>
    <source>
        <strain evidence="11 13">NKC851-2</strain>
    </source>
</reference>
<keyword evidence="13" id="KW-1185">Reference proteome</keyword>
<feature type="transmembrane region" description="Helical" evidence="8">
    <location>
        <begin position="255"/>
        <end position="277"/>
    </location>
</feature>
<feature type="transmembrane region" description="Helical" evidence="8">
    <location>
        <begin position="218"/>
        <end position="240"/>
    </location>
</feature>
<keyword evidence="6 8" id="KW-1133">Transmembrane helix</keyword>
<comment type="caution">
    <text evidence="11">The sequence shown here is derived from an EMBL/GenBank/DDBJ whole genome shotgun (WGS) entry which is preliminary data.</text>
</comment>